<name>A0A4R3W0K3_9SPHI</name>
<dbReference type="Pfam" id="PF08534">
    <property type="entry name" value="Redoxin"/>
    <property type="match status" value="1"/>
</dbReference>
<comment type="caution">
    <text evidence="3">The sequence shown here is derived from an EMBL/GenBank/DDBJ whole genome shotgun (WGS) entry which is preliminary data.</text>
</comment>
<evidence type="ECO:0000259" key="2">
    <source>
        <dbReference type="PROSITE" id="PS51352"/>
    </source>
</evidence>
<feature type="signal peptide" evidence="1">
    <location>
        <begin position="1"/>
        <end position="24"/>
    </location>
</feature>
<feature type="domain" description="Thioredoxin" evidence="2">
    <location>
        <begin position="40"/>
        <end position="180"/>
    </location>
</feature>
<dbReference type="CDD" id="cd02966">
    <property type="entry name" value="TlpA_like_family"/>
    <property type="match status" value="1"/>
</dbReference>
<keyword evidence="1" id="KW-0732">Signal</keyword>
<dbReference type="OrthoDB" id="9815205at2"/>
<keyword evidence="4" id="KW-1185">Reference proteome</keyword>
<dbReference type="Proteomes" id="UP000295197">
    <property type="component" value="Unassembled WGS sequence"/>
</dbReference>
<dbReference type="RefSeq" id="WP_132776592.1">
    <property type="nucleotide sequence ID" value="NZ_SMBZ01000004.1"/>
</dbReference>
<dbReference type="SUPFAM" id="SSF52833">
    <property type="entry name" value="Thioredoxin-like"/>
    <property type="match status" value="1"/>
</dbReference>
<accession>A0A4R3W0K3</accession>
<dbReference type="InterPro" id="IPR036249">
    <property type="entry name" value="Thioredoxin-like_sf"/>
</dbReference>
<feature type="chain" id="PRO_5020424931" evidence="1">
    <location>
        <begin position="25"/>
        <end position="181"/>
    </location>
</feature>
<keyword evidence="3" id="KW-0413">Isomerase</keyword>
<evidence type="ECO:0000256" key="1">
    <source>
        <dbReference type="SAM" id="SignalP"/>
    </source>
</evidence>
<dbReference type="PANTHER" id="PTHR42852">
    <property type="entry name" value="THIOL:DISULFIDE INTERCHANGE PROTEIN DSBE"/>
    <property type="match status" value="1"/>
</dbReference>
<dbReference type="PROSITE" id="PS51352">
    <property type="entry name" value="THIOREDOXIN_2"/>
    <property type="match status" value="1"/>
</dbReference>
<reference evidence="3 4" key="1">
    <citation type="submission" date="2019-03" db="EMBL/GenBank/DDBJ databases">
        <title>Genomic Encyclopedia of Type Strains, Phase IV (KMG-IV): sequencing the most valuable type-strain genomes for metagenomic binning, comparative biology and taxonomic classification.</title>
        <authorList>
            <person name="Goeker M."/>
        </authorList>
    </citation>
    <scope>NUCLEOTIDE SEQUENCE [LARGE SCALE GENOMIC DNA]</scope>
    <source>
        <strain evidence="3 4">DSM 22362</strain>
    </source>
</reference>
<sequence>MRKRLKLGVVAVLSSFAFVFCGQAENKIKTAPTKEDAAVAVVEPKESNISFKNEKGEVVSLDDLKGKVVFINFWATWCPPCIEEMPSIQTLYNKFRDNKDVAFLMVDVDNNITGASKFMKKHKLDMPLYVPNSEIPSTFLDGAIPTTVILDKRGSIDVRMEGGRDYSSPAMMEALQSLITE</sequence>
<dbReference type="GO" id="GO:0016491">
    <property type="term" value="F:oxidoreductase activity"/>
    <property type="evidence" value="ECO:0007669"/>
    <property type="project" value="InterPro"/>
</dbReference>
<protein>
    <submittedName>
        <fullName evidence="3">Thiol-disulfide isomerase/thioredoxin</fullName>
    </submittedName>
</protein>
<proteinExistence type="predicted"/>
<dbReference type="AlphaFoldDB" id="A0A4R3W0K3"/>
<dbReference type="InterPro" id="IPR013766">
    <property type="entry name" value="Thioredoxin_domain"/>
</dbReference>
<dbReference type="GO" id="GO:0016853">
    <property type="term" value="F:isomerase activity"/>
    <property type="evidence" value="ECO:0007669"/>
    <property type="project" value="UniProtKB-KW"/>
</dbReference>
<dbReference type="EMBL" id="SMBZ01000004">
    <property type="protein sequence ID" value="TCV19511.1"/>
    <property type="molecule type" value="Genomic_DNA"/>
</dbReference>
<dbReference type="Gene3D" id="3.40.30.10">
    <property type="entry name" value="Glutaredoxin"/>
    <property type="match status" value="1"/>
</dbReference>
<gene>
    <name evidence="3" type="ORF">EDC17_100433</name>
</gene>
<dbReference type="InterPro" id="IPR013740">
    <property type="entry name" value="Redoxin"/>
</dbReference>
<dbReference type="PANTHER" id="PTHR42852:SF17">
    <property type="entry name" value="THIOREDOXIN-LIKE PROTEIN HI_1115"/>
    <property type="match status" value="1"/>
</dbReference>
<evidence type="ECO:0000313" key="3">
    <source>
        <dbReference type="EMBL" id="TCV19511.1"/>
    </source>
</evidence>
<evidence type="ECO:0000313" key="4">
    <source>
        <dbReference type="Proteomes" id="UP000295197"/>
    </source>
</evidence>
<dbReference type="InterPro" id="IPR050553">
    <property type="entry name" value="Thioredoxin_ResA/DsbE_sf"/>
</dbReference>
<organism evidence="3 4">
    <name type="scientific">Sphingobacterium alimentarium</name>
    <dbReference type="NCBI Taxonomy" id="797292"/>
    <lineage>
        <taxon>Bacteria</taxon>
        <taxon>Pseudomonadati</taxon>
        <taxon>Bacteroidota</taxon>
        <taxon>Sphingobacteriia</taxon>
        <taxon>Sphingobacteriales</taxon>
        <taxon>Sphingobacteriaceae</taxon>
        <taxon>Sphingobacterium</taxon>
    </lineage>
</organism>